<feature type="chain" id="PRO_5019363908" description="Ig-like domain-containing protein" evidence="1">
    <location>
        <begin position="40"/>
        <end position="128"/>
    </location>
</feature>
<evidence type="ECO:0008006" key="4">
    <source>
        <dbReference type="Google" id="ProtNLM"/>
    </source>
</evidence>
<dbReference type="Proteomes" id="UP000285317">
    <property type="component" value="Chromosome"/>
</dbReference>
<feature type="signal peptide" evidence="1">
    <location>
        <begin position="1"/>
        <end position="39"/>
    </location>
</feature>
<keyword evidence="1" id="KW-0732">Signal</keyword>
<evidence type="ECO:0000313" key="3">
    <source>
        <dbReference type="Proteomes" id="UP000285317"/>
    </source>
</evidence>
<sequence length="128" mass="14017">MTELKIARRRSLSKIWTAVGASLLAIAGGLALNASQAEAAGGSVTVTLYYNTETSQYDYKCVGTGFHPVRTRTWTCRLESADGVEQESHSDTFKDTYFRTRLFDFKRTNTVMCVVGTATGGASDRKCN</sequence>
<accession>A0A3T0T206</accession>
<dbReference type="EMBL" id="CP028137">
    <property type="protein sequence ID" value="AZZ52651.1"/>
    <property type="molecule type" value="Genomic_DNA"/>
</dbReference>
<evidence type="ECO:0000313" key="2">
    <source>
        <dbReference type="EMBL" id="AZZ52651.1"/>
    </source>
</evidence>
<dbReference type="AlphaFoldDB" id="A0A3T0T206"/>
<evidence type="ECO:0000256" key="1">
    <source>
        <dbReference type="SAM" id="SignalP"/>
    </source>
</evidence>
<gene>
    <name evidence="2" type="ORF">C1I64_11770</name>
</gene>
<name>A0A3T0T206_9MICO</name>
<dbReference type="KEGG" id="rfs:C1I64_11770"/>
<protein>
    <recommendedName>
        <fullName evidence="4">Ig-like domain-containing protein</fullName>
    </recommendedName>
</protein>
<reference evidence="2 3" key="1">
    <citation type="submission" date="2018-03" db="EMBL/GenBank/DDBJ databases">
        <title>Bacteriophage NCPPB3778 and a type I-E CRISPR drive the evolution of the US Biological Select Agent, Rathayibacter toxicus.</title>
        <authorList>
            <person name="Davis E.W.II."/>
            <person name="Tabima J.F."/>
            <person name="Weisberg A.J."/>
            <person name="Dantas Lopes L."/>
            <person name="Wiseman M.S."/>
            <person name="Wiseman M.S."/>
            <person name="Pupko T."/>
            <person name="Belcher M.S."/>
            <person name="Sechler A.J."/>
            <person name="Tancos M.A."/>
            <person name="Schroeder B.K."/>
            <person name="Murray T.D."/>
            <person name="Luster D.G."/>
            <person name="Schneider W.L."/>
            <person name="Rogers E."/>
            <person name="Andreote F.D."/>
            <person name="Grunwald N.J."/>
            <person name="Putnam M.L."/>
            <person name="Chang J.H."/>
        </authorList>
    </citation>
    <scope>NUCLEOTIDE SEQUENCE [LARGE SCALE GENOMIC DNA]</scope>
    <source>
        <strain evidence="2 3">DSM 15932</strain>
    </source>
</reference>
<proteinExistence type="predicted"/>
<dbReference type="RefSeq" id="WP_127887329.1">
    <property type="nucleotide sequence ID" value="NZ_CP028137.1"/>
</dbReference>
<organism evidence="2 3">
    <name type="scientific">Rathayibacter festucae DSM 15932</name>
    <dbReference type="NCBI Taxonomy" id="1328866"/>
    <lineage>
        <taxon>Bacteria</taxon>
        <taxon>Bacillati</taxon>
        <taxon>Actinomycetota</taxon>
        <taxon>Actinomycetes</taxon>
        <taxon>Micrococcales</taxon>
        <taxon>Microbacteriaceae</taxon>
        <taxon>Rathayibacter</taxon>
    </lineage>
</organism>